<reference evidence="2" key="1">
    <citation type="journal article" date="2015" name="Genome Announc.">
        <title>Genome sequence of the AIDS-associated pathogen Penicillium marneffei (ATCC18224) and its near taxonomic relative Talaromyces stipitatus (ATCC10500).</title>
        <authorList>
            <person name="Nierman W.C."/>
            <person name="Fedorova-Abrams N.D."/>
            <person name="Andrianopoulos A."/>
        </authorList>
    </citation>
    <scope>NUCLEOTIDE SEQUENCE [LARGE SCALE GENOMIC DNA]</scope>
    <source>
        <strain evidence="2">ATCC 10500 / CBS 375.48 / QM 6759 / NRRL 1006</strain>
    </source>
</reference>
<dbReference type="HOGENOM" id="CLU_2211736_0_0_1"/>
<dbReference type="Proteomes" id="UP000001745">
    <property type="component" value="Unassembled WGS sequence"/>
</dbReference>
<dbReference type="RefSeq" id="XP_002487808.1">
    <property type="nucleotide sequence ID" value="XM_002487763.1"/>
</dbReference>
<accession>B8MSZ8</accession>
<dbReference type="EMBL" id="EQ962660">
    <property type="protein sequence ID" value="EED12154.1"/>
    <property type="molecule type" value="Genomic_DNA"/>
</dbReference>
<keyword evidence="2" id="KW-1185">Reference proteome</keyword>
<dbReference type="GeneID" id="8102832"/>
<evidence type="ECO:0000313" key="2">
    <source>
        <dbReference type="Proteomes" id="UP000001745"/>
    </source>
</evidence>
<protein>
    <submittedName>
        <fullName evidence="1">Uncharacterized protein</fullName>
    </submittedName>
</protein>
<dbReference type="AlphaFoldDB" id="B8MSZ8"/>
<dbReference type="OrthoDB" id="5077812at2759"/>
<evidence type="ECO:0000313" key="1">
    <source>
        <dbReference type="EMBL" id="EED12154.1"/>
    </source>
</evidence>
<organism evidence="1 2">
    <name type="scientific">Talaromyces stipitatus (strain ATCC 10500 / CBS 375.48 / QM 6759 / NRRL 1006)</name>
    <name type="common">Penicillium stipitatum</name>
    <dbReference type="NCBI Taxonomy" id="441959"/>
    <lineage>
        <taxon>Eukaryota</taxon>
        <taxon>Fungi</taxon>
        <taxon>Dikarya</taxon>
        <taxon>Ascomycota</taxon>
        <taxon>Pezizomycotina</taxon>
        <taxon>Eurotiomycetes</taxon>
        <taxon>Eurotiomycetidae</taxon>
        <taxon>Eurotiales</taxon>
        <taxon>Trichocomaceae</taxon>
        <taxon>Talaromyces</taxon>
        <taxon>Talaromyces sect. Talaromyces</taxon>
    </lineage>
</organism>
<gene>
    <name evidence="1" type="ORF">TSTA_002210</name>
</gene>
<proteinExistence type="predicted"/>
<dbReference type="PhylomeDB" id="B8MSZ8"/>
<sequence length="107" mass="12134">MALKPGGQAVLALGLSRFQIDILQRRAEQVASNGRQISRFARRVFALPNSEQINSLQYAPWHPRESRENAQARIGAPMERTKEQAAANFLDFQRTIPGSNISLFRWI</sequence>
<dbReference type="VEuPathDB" id="FungiDB:TSTA_002210"/>
<dbReference type="InParanoid" id="B8MSZ8"/>
<name>B8MSZ8_TALSN</name>